<dbReference type="InterPro" id="IPR002549">
    <property type="entry name" value="AI-2E-like"/>
</dbReference>
<feature type="transmembrane region" description="Helical" evidence="8">
    <location>
        <begin position="322"/>
        <end position="348"/>
    </location>
</feature>
<dbReference type="PANTHER" id="PTHR21716:SF53">
    <property type="entry name" value="PERMEASE PERM-RELATED"/>
    <property type="match status" value="1"/>
</dbReference>
<feature type="transmembrane region" description="Helical" evidence="8">
    <location>
        <begin position="291"/>
        <end position="310"/>
    </location>
</feature>
<dbReference type="PANTHER" id="PTHR21716">
    <property type="entry name" value="TRANSMEMBRANE PROTEIN"/>
    <property type="match status" value="1"/>
</dbReference>
<feature type="transmembrane region" description="Helical" evidence="8">
    <location>
        <begin position="35"/>
        <end position="53"/>
    </location>
</feature>
<dbReference type="RefSeq" id="WP_124398254.1">
    <property type="nucleotide sequence ID" value="NZ_BHZE01000018.1"/>
</dbReference>
<keyword evidence="7 8" id="KW-0472">Membrane</keyword>
<keyword evidence="10" id="KW-1185">Reference proteome</keyword>
<dbReference type="Pfam" id="PF01594">
    <property type="entry name" value="AI-2E_transport"/>
    <property type="match status" value="1"/>
</dbReference>
<evidence type="ECO:0000256" key="6">
    <source>
        <dbReference type="ARBA" id="ARBA00022989"/>
    </source>
</evidence>
<proteinExistence type="inferred from homology"/>
<keyword evidence="3" id="KW-0813">Transport</keyword>
<keyword evidence="4" id="KW-1003">Cell membrane</keyword>
<reference evidence="9 10" key="1">
    <citation type="submission" date="2018-11" db="EMBL/GenBank/DDBJ databases">
        <title>Schleiferia aggregans sp. nov., a moderately thermophilic heterotrophic bacterium isolated from microbial mats at a terrestrial hot spring.</title>
        <authorList>
            <person name="Iino T."/>
            <person name="Ohkuma M."/>
            <person name="Haruta S."/>
        </authorList>
    </citation>
    <scope>NUCLEOTIDE SEQUENCE [LARGE SCALE GENOMIC DNA]</scope>
    <source>
        <strain evidence="9 10">LA</strain>
    </source>
</reference>
<evidence type="ECO:0000256" key="2">
    <source>
        <dbReference type="ARBA" id="ARBA00009773"/>
    </source>
</evidence>
<dbReference type="EMBL" id="BHZE01000018">
    <property type="protein sequence ID" value="GCD78191.1"/>
    <property type="molecule type" value="Genomic_DNA"/>
</dbReference>
<sequence length="369" mass="41398">MSVFAGISRKQVVGAILLLAFTLVLYFSLRVIIYFAVSVAFTIALSPIMELLDRVEIRKFKLPDWLKAIIGLVSIYAFFYIIFLLIVPPLMRELSAISELSMSEIYKNLEQPIQNIEKWADNLGIKPVGYASNREYVMAKMSEYLNISNVTGTITGLVSVLGNLLVALFSISFITFFLLKERRIAVSIVLAFTPDSTTERMARVLSQIKYSLQRYIVGIILQISLITIIVSFGLNFFNINNAFVIGFFAGIINVIPYIGPLIGTAVGTLVAFGTTPGLMAPEVWQMHLIKVLSVFVVVQLMDNFIFQPLIFSRSVNAHPLEIFFVILIAGNLFGIVGMIVAVPSYSVFRVIGREFLSEYKWIRSITQER</sequence>
<comment type="subcellular location">
    <subcellularLocation>
        <location evidence="1">Cell membrane</location>
        <topology evidence="1">Multi-pass membrane protein</topology>
    </subcellularLocation>
</comment>
<keyword evidence="5 8" id="KW-0812">Transmembrane</keyword>
<evidence type="ECO:0000256" key="3">
    <source>
        <dbReference type="ARBA" id="ARBA00022448"/>
    </source>
</evidence>
<evidence type="ECO:0000256" key="1">
    <source>
        <dbReference type="ARBA" id="ARBA00004651"/>
    </source>
</evidence>
<gene>
    <name evidence="9" type="ORF">JCM31826_16730</name>
</gene>
<keyword evidence="6 8" id="KW-1133">Transmembrane helix</keyword>
<feature type="transmembrane region" description="Helical" evidence="8">
    <location>
        <begin position="12"/>
        <end position="29"/>
    </location>
</feature>
<evidence type="ECO:0000313" key="10">
    <source>
        <dbReference type="Proteomes" id="UP000286715"/>
    </source>
</evidence>
<evidence type="ECO:0000256" key="7">
    <source>
        <dbReference type="ARBA" id="ARBA00023136"/>
    </source>
</evidence>
<dbReference type="GO" id="GO:0005886">
    <property type="term" value="C:plasma membrane"/>
    <property type="evidence" value="ECO:0007669"/>
    <property type="project" value="UniProtKB-SubCell"/>
</dbReference>
<dbReference type="AlphaFoldDB" id="A0A401XMG2"/>
<evidence type="ECO:0000256" key="5">
    <source>
        <dbReference type="ARBA" id="ARBA00022692"/>
    </source>
</evidence>
<comment type="caution">
    <text evidence="9">The sequence shown here is derived from an EMBL/GenBank/DDBJ whole genome shotgun (WGS) entry which is preliminary data.</text>
</comment>
<feature type="transmembrane region" description="Helical" evidence="8">
    <location>
        <begin position="65"/>
        <end position="87"/>
    </location>
</feature>
<evidence type="ECO:0000256" key="8">
    <source>
        <dbReference type="SAM" id="Phobius"/>
    </source>
</evidence>
<dbReference type="OrthoDB" id="9793390at2"/>
<evidence type="ECO:0000313" key="9">
    <source>
        <dbReference type="EMBL" id="GCD78191.1"/>
    </source>
</evidence>
<feature type="transmembrane region" description="Helical" evidence="8">
    <location>
        <begin position="154"/>
        <end position="179"/>
    </location>
</feature>
<name>A0A401XMG2_9FLAO</name>
<comment type="similarity">
    <text evidence="2">Belongs to the autoinducer-2 exporter (AI-2E) (TC 2.A.86) family.</text>
</comment>
<feature type="transmembrane region" description="Helical" evidence="8">
    <location>
        <begin position="243"/>
        <end position="270"/>
    </location>
</feature>
<evidence type="ECO:0000256" key="4">
    <source>
        <dbReference type="ARBA" id="ARBA00022475"/>
    </source>
</evidence>
<dbReference type="Proteomes" id="UP000286715">
    <property type="component" value="Unassembled WGS sequence"/>
</dbReference>
<organism evidence="9 10">
    <name type="scientific">Thermaurantimonas aggregans</name>
    <dbReference type="NCBI Taxonomy" id="2173829"/>
    <lineage>
        <taxon>Bacteria</taxon>
        <taxon>Pseudomonadati</taxon>
        <taxon>Bacteroidota</taxon>
        <taxon>Flavobacteriia</taxon>
        <taxon>Flavobacteriales</taxon>
        <taxon>Schleiferiaceae</taxon>
        <taxon>Thermaurantimonas</taxon>
    </lineage>
</organism>
<protein>
    <submittedName>
        <fullName evidence="9">AI-2E family transporter</fullName>
    </submittedName>
</protein>
<feature type="transmembrane region" description="Helical" evidence="8">
    <location>
        <begin position="215"/>
        <end position="237"/>
    </location>
</feature>
<accession>A0A401XMG2</accession>